<dbReference type="SMART" id="SM00360">
    <property type="entry name" value="RRM"/>
    <property type="match status" value="1"/>
</dbReference>
<protein>
    <submittedName>
        <fullName evidence="8">Putative La-related protein</fullName>
    </submittedName>
</protein>
<evidence type="ECO:0000313" key="8">
    <source>
        <dbReference type="EMBL" id="KAG1346762.1"/>
    </source>
</evidence>
<dbReference type="PROSITE" id="PS50961">
    <property type="entry name" value="HTH_LA"/>
    <property type="match status" value="1"/>
</dbReference>
<dbReference type="InterPro" id="IPR036388">
    <property type="entry name" value="WH-like_DNA-bd_sf"/>
</dbReference>
<dbReference type="PROSITE" id="PS50102">
    <property type="entry name" value="RRM"/>
    <property type="match status" value="1"/>
</dbReference>
<dbReference type="Gene3D" id="1.10.10.10">
    <property type="entry name" value="Winged helix-like DNA-binding domain superfamily/Winged helix DNA-binding domain"/>
    <property type="match status" value="1"/>
</dbReference>
<reference evidence="8" key="2">
    <citation type="submission" date="2019-07" db="EMBL/GenBank/DDBJ databases">
        <authorList>
            <person name="Yang Y."/>
            <person name="Bocs S."/>
            <person name="Baudouin L."/>
        </authorList>
    </citation>
    <scope>NUCLEOTIDE SEQUENCE</scope>
    <source>
        <tissue evidence="8">Spear leaf of Hainan Tall coconut</tissue>
    </source>
</reference>
<dbReference type="EMBL" id="CM017877">
    <property type="protein sequence ID" value="KAG1346762.1"/>
    <property type="molecule type" value="Genomic_DNA"/>
</dbReference>
<dbReference type="PRINTS" id="PR00302">
    <property type="entry name" value="LUPUSLA"/>
</dbReference>
<dbReference type="SUPFAM" id="SSF54928">
    <property type="entry name" value="RNA-binding domain, RBD"/>
    <property type="match status" value="1"/>
</dbReference>
<dbReference type="SMART" id="SM00715">
    <property type="entry name" value="LA"/>
    <property type="match status" value="1"/>
</dbReference>
<dbReference type="InterPro" id="IPR036390">
    <property type="entry name" value="WH_DNA-bd_sf"/>
</dbReference>
<dbReference type="InterPro" id="IPR035979">
    <property type="entry name" value="RBD_domain_sf"/>
</dbReference>
<dbReference type="Gene3D" id="3.30.70.330">
    <property type="match status" value="1"/>
</dbReference>
<proteinExistence type="predicted"/>
<dbReference type="GO" id="GO:0003729">
    <property type="term" value="F:mRNA binding"/>
    <property type="evidence" value="ECO:0007669"/>
    <property type="project" value="TreeGrafter"/>
</dbReference>
<dbReference type="InterPro" id="IPR045180">
    <property type="entry name" value="La_dom_prot"/>
</dbReference>
<accession>A0A8K0N360</accession>
<dbReference type="OrthoDB" id="435402at2759"/>
<evidence type="ECO:0000256" key="2">
    <source>
        <dbReference type="ARBA" id="ARBA00022884"/>
    </source>
</evidence>
<organism evidence="8 9">
    <name type="scientific">Cocos nucifera</name>
    <name type="common">Coconut palm</name>
    <dbReference type="NCBI Taxonomy" id="13894"/>
    <lineage>
        <taxon>Eukaryota</taxon>
        <taxon>Viridiplantae</taxon>
        <taxon>Streptophyta</taxon>
        <taxon>Embryophyta</taxon>
        <taxon>Tracheophyta</taxon>
        <taxon>Spermatophyta</taxon>
        <taxon>Magnoliopsida</taxon>
        <taxon>Liliopsida</taxon>
        <taxon>Arecaceae</taxon>
        <taxon>Arecoideae</taxon>
        <taxon>Cocoseae</taxon>
        <taxon>Attaleinae</taxon>
        <taxon>Cocos</taxon>
    </lineage>
</organism>
<keyword evidence="3" id="KW-0539">Nucleus</keyword>
<feature type="region of interest" description="Disordered" evidence="5">
    <location>
        <begin position="212"/>
        <end position="233"/>
    </location>
</feature>
<evidence type="ECO:0000259" key="6">
    <source>
        <dbReference type="PROSITE" id="PS50102"/>
    </source>
</evidence>
<dbReference type="InterPro" id="IPR002344">
    <property type="entry name" value="Lupus_La"/>
</dbReference>
<dbReference type="PANTHER" id="PTHR22792">
    <property type="entry name" value="LUPUS LA PROTEIN-RELATED"/>
    <property type="match status" value="1"/>
</dbReference>
<evidence type="ECO:0000256" key="1">
    <source>
        <dbReference type="ARBA" id="ARBA00004123"/>
    </source>
</evidence>
<reference evidence="8" key="1">
    <citation type="journal article" date="2017" name="Gigascience">
        <title>The genome draft of coconut (Cocos nucifera).</title>
        <authorList>
            <person name="Xiao Y."/>
            <person name="Xu P."/>
            <person name="Fan H."/>
            <person name="Baudouin L."/>
            <person name="Xia W."/>
            <person name="Bocs S."/>
            <person name="Xu J."/>
            <person name="Li Q."/>
            <person name="Guo A."/>
            <person name="Zhou L."/>
            <person name="Li J."/>
            <person name="Wu Y."/>
            <person name="Ma Z."/>
            <person name="Armero A."/>
            <person name="Issali A.E."/>
            <person name="Liu N."/>
            <person name="Peng M."/>
            <person name="Yang Y."/>
        </authorList>
    </citation>
    <scope>NUCLEOTIDE SEQUENCE</scope>
    <source>
        <tissue evidence="8">Spear leaf of Hainan Tall coconut</tissue>
    </source>
</reference>
<keyword evidence="9" id="KW-1185">Reference proteome</keyword>
<sequence>MDSSRPVERKCFEDCVTSDPTVEYYFSDENLPTDKFLLKFVKRDKEGFVPIAIIASFRRMKKLVQDLSLIEAALRTSSQLVVSMDGKKVKRLHPLPVTEIKDTKPCTVLVENLPENYSKDGIQGLFGNIGNIVNITVHDPHSIEESATTRKPEIAISSKVYALVEYETVEAAECAVATLNDEKNWRTGMRVELLLKRMEKYGLVQKGRKGTFSEKNNDDIHKAEMTGDGKKTKSVDYRDEMAEKVEEQSAIVKGGQRSRYKNRGKGHSQRNDNGHGYVCGCDERPDGELLNWDYISGFRWTIV</sequence>
<dbReference type="SUPFAM" id="SSF46785">
    <property type="entry name" value="Winged helix' DNA-binding domain"/>
    <property type="match status" value="1"/>
</dbReference>
<feature type="region of interest" description="Disordered" evidence="5">
    <location>
        <begin position="253"/>
        <end position="274"/>
    </location>
</feature>
<dbReference type="Proteomes" id="UP000797356">
    <property type="component" value="Chromosome 6"/>
</dbReference>
<evidence type="ECO:0000256" key="5">
    <source>
        <dbReference type="SAM" id="MobiDB-lite"/>
    </source>
</evidence>
<evidence type="ECO:0000256" key="4">
    <source>
        <dbReference type="PROSITE-ProRule" id="PRU00332"/>
    </source>
</evidence>
<dbReference type="GO" id="GO:0005634">
    <property type="term" value="C:nucleus"/>
    <property type="evidence" value="ECO:0007669"/>
    <property type="project" value="UniProtKB-SubCell"/>
</dbReference>
<evidence type="ECO:0000259" key="7">
    <source>
        <dbReference type="PROSITE" id="PS50961"/>
    </source>
</evidence>
<name>A0A8K0N360_COCNU</name>
<dbReference type="GO" id="GO:0006396">
    <property type="term" value="P:RNA processing"/>
    <property type="evidence" value="ECO:0007669"/>
    <property type="project" value="InterPro"/>
</dbReference>
<dbReference type="GO" id="GO:1990904">
    <property type="term" value="C:ribonucleoprotein complex"/>
    <property type="evidence" value="ECO:0007669"/>
    <property type="project" value="InterPro"/>
</dbReference>
<dbReference type="InterPro" id="IPR000504">
    <property type="entry name" value="RRM_dom"/>
</dbReference>
<dbReference type="InterPro" id="IPR012677">
    <property type="entry name" value="Nucleotide-bd_a/b_plait_sf"/>
</dbReference>
<evidence type="ECO:0000256" key="3">
    <source>
        <dbReference type="ARBA" id="ARBA00023242"/>
    </source>
</evidence>
<dbReference type="Pfam" id="PF05383">
    <property type="entry name" value="La"/>
    <property type="match status" value="1"/>
</dbReference>
<feature type="compositionally biased region" description="Basic residues" evidence="5">
    <location>
        <begin position="256"/>
        <end position="268"/>
    </location>
</feature>
<gene>
    <name evidence="8" type="ORF">COCNU_06G005910</name>
</gene>
<dbReference type="AlphaFoldDB" id="A0A8K0N360"/>
<keyword evidence="2 4" id="KW-0694">RNA-binding</keyword>
<dbReference type="PANTHER" id="PTHR22792:SF159">
    <property type="entry name" value="LA-RELATED PROTEIN 1B-RELATED"/>
    <property type="match status" value="1"/>
</dbReference>
<feature type="domain" description="HTH La-type RNA-binding" evidence="7">
    <location>
        <begin position="8"/>
        <end position="99"/>
    </location>
</feature>
<evidence type="ECO:0000313" key="9">
    <source>
        <dbReference type="Proteomes" id="UP000797356"/>
    </source>
</evidence>
<dbReference type="InterPro" id="IPR006630">
    <property type="entry name" value="La_HTH"/>
</dbReference>
<feature type="domain" description="RRM" evidence="6">
    <location>
        <begin position="106"/>
        <end position="198"/>
    </location>
</feature>
<comment type="caution">
    <text evidence="8">The sequence shown here is derived from an EMBL/GenBank/DDBJ whole genome shotgun (WGS) entry which is preliminary data.</text>
</comment>
<comment type="subcellular location">
    <subcellularLocation>
        <location evidence="1">Nucleus</location>
    </subcellularLocation>
</comment>